<dbReference type="InterPro" id="IPR050833">
    <property type="entry name" value="Poly_Biosynth_Transport"/>
</dbReference>
<evidence type="ECO:0000313" key="7">
    <source>
        <dbReference type="EMBL" id="TCJ30886.1"/>
    </source>
</evidence>
<keyword evidence="2" id="KW-1003">Cell membrane</keyword>
<keyword evidence="3 6" id="KW-0812">Transmembrane</keyword>
<evidence type="ECO:0000256" key="6">
    <source>
        <dbReference type="SAM" id="Phobius"/>
    </source>
</evidence>
<feature type="transmembrane region" description="Helical" evidence="6">
    <location>
        <begin position="122"/>
        <end position="140"/>
    </location>
</feature>
<feature type="transmembrane region" description="Helical" evidence="6">
    <location>
        <begin position="49"/>
        <end position="68"/>
    </location>
</feature>
<evidence type="ECO:0000256" key="3">
    <source>
        <dbReference type="ARBA" id="ARBA00022692"/>
    </source>
</evidence>
<feature type="transmembrane region" description="Helical" evidence="6">
    <location>
        <begin position="255"/>
        <end position="279"/>
    </location>
</feature>
<sequence>MGAAGTSERTTRDPVTADALLMTALTVALAGFGGLFWVIAGHLQNTHEVGVAGTLFSSIMVLCFAAQFGVDRTLLAAMPHSDRPGSDFLLAVLTSGTAGCVLGTAFGLVLPHVAPATGPALAGAHPFVFGVLVAGAAVNLTTDAAFLSMRRVIDNFVITGIGMGLLKCGLPFLLAGSGAFGLVASVGLSTVIAALCCVVVIMRRLPRPQPLRHSALFRSELRLGASAWLANMVDFVPMLLLPVILVNAAGAAQNAIFFIGFQIVLMLNASAYVIGNAAFAEASRRPERAEEVIRHSAKVMAVVIGAGTVAVIVLARLLLLVFGSAYADQGVPTLRLLALGSVAMATAFWAITALRIRRRLRASVAVAIVSAGSATGLAFLLAGGGADATAVAWLAGHSSGALVGLFLATSRKGRA</sequence>
<name>A0A4R1CKZ4_9ACTN</name>
<dbReference type="Proteomes" id="UP000295453">
    <property type="component" value="Unassembled WGS sequence"/>
</dbReference>
<dbReference type="PANTHER" id="PTHR30250:SF11">
    <property type="entry name" value="O-ANTIGEN TRANSPORTER-RELATED"/>
    <property type="match status" value="1"/>
</dbReference>
<feature type="transmembrane region" description="Helical" evidence="6">
    <location>
        <begin position="152"/>
        <end position="174"/>
    </location>
</feature>
<comment type="caution">
    <text evidence="7">The sequence shown here is derived from an EMBL/GenBank/DDBJ whole genome shotgun (WGS) entry which is preliminary data.</text>
</comment>
<dbReference type="AlphaFoldDB" id="A0A4R1CKZ4"/>
<dbReference type="GO" id="GO:0005886">
    <property type="term" value="C:plasma membrane"/>
    <property type="evidence" value="ECO:0007669"/>
    <property type="project" value="UniProtKB-SubCell"/>
</dbReference>
<evidence type="ECO:0000256" key="1">
    <source>
        <dbReference type="ARBA" id="ARBA00004651"/>
    </source>
</evidence>
<gene>
    <name evidence="7" type="ORF">EPD65_02285</name>
</gene>
<protein>
    <recommendedName>
        <fullName evidence="9">Lipopolysaccharide biosynthesis protein</fullName>
    </recommendedName>
</protein>
<feature type="transmembrane region" description="Helical" evidence="6">
    <location>
        <begin position="88"/>
        <end position="110"/>
    </location>
</feature>
<keyword evidence="5 6" id="KW-0472">Membrane</keyword>
<feature type="transmembrane region" description="Helical" evidence="6">
    <location>
        <begin position="390"/>
        <end position="409"/>
    </location>
</feature>
<evidence type="ECO:0000256" key="5">
    <source>
        <dbReference type="ARBA" id="ARBA00023136"/>
    </source>
</evidence>
<dbReference type="EMBL" id="SJZJ01000002">
    <property type="protein sequence ID" value="TCJ30886.1"/>
    <property type="molecule type" value="Genomic_DNA"/>
</dbReference>
<dbReference type="RefSeq" id="WP_131581534.1">
    <property type="nucleotide sequence ID" value="NZ_SJZJ01000002.1"/>
</dbReference>
<dbReference type="PANTHER" id="PTHR30250">
    <property type="entry name" value="PST FAMILY PREDICTED COLANIC ACID TRANSPORTER"/>
    <property type="match status" value="1"/>
</dbReference>
<feature type="transmembrane region" description="Helical" evidence="6">
    <location>
        <begin position="299"/>
        <end position="322"/>
    </location>
</feature>
<evidence type="ECO:0000256" key="2">
    <source>
        <dbReference type="ARBA" id="ARBA00022475"/>
    </source>
</evidence>
<dbReference type="OrthoDB" id="30633at2"/>
<feature type="transmembrane region" description="Helical" evidence="6">
    <location>
        <begin position="223"/>
        <end position="249"/>
    </location>
</feature>
<reference evidence="7 8" key="1">
    <citation type="submission" date="2019-03" db="EMBL/GenBank/DDBJ databases">
        <authorList>
            <person name="Kim M.K.M."/>
        </authorList>
    </citation>
    <scope>NUCLEOTIDE SEQUENCE [LARGE SCALE GENOMIC DNA]</scope>
    <source>
        <strain evidence="7 8">18JY15-6</strain>
    </source>
</reference>
<comment type="subcellular location">
    <subcellularLocation>
        <location evidence="1">Cell membrane</location>
        <topology evidence="1">Multi-pass membrane protein</topology>
    </subcellularLocation>
</comment>
<feature type="transmembrane region" description="Helical" evidence="6">
    <location>
        <begin position="364"/>
        <end position="384"/>
    </location>
</feature>
<evidence type="ECO:0000313" key="8">
    <source>
        <dbReference type="Proteomes" id="UP000295453"/>
    </source>
</evidence>
<feature type="transmembrane region" description="Helical" evidence="6">
    <location>
        <begin position="334"/>
        <end position="352"/>
    </location>
</feature>
<keyword evidence="8" id="KW-1185">Reference proteome</keyword>
<evidence type="ECO:0000256" key="4">
    <source>
        <dbReference type="ARBA" id="ARBA00022989"/>
    </source>
</evidence>
<keyword evidence="4 6" id="KW-1133">Transmembrane helix</keyword>
<feature type="transmembrane region" description="Helical" evidence="6">
    <location>
        <begin position="180"/>
        <end position="202"/>
    </location>
</feature>
<organism evidence="7 8">
    <name type="scientific">Nocardioides jejuensis</name>
    <dbReference type="NCBI Taxonomy" id="2502782"/>
    <lineage>
        <taxon>Bacteria</taxon>
        <taxon>Bacillati</taxon>
        <taxon>Actinomycetota</taxon>
        <taxon>Actinomycetes</taxon>
        <taxon>Propionibacteriales</taxon>
        <taxon>Nocardioidaceae</taxon>
        <taxon>Nocardioides</taxon>
    </lineage>
</organism>
<feature type="transmembrane region" description="Helical" evidence="6">
    <location>
        <begin position="20"/>
        <end position="43"/>
    </location>
</feature>
<proteinExistence type="predicted"/>
<accession>A0A4R1CKZ4</accession>
<evidence type="ECO:0008006" key="9">
    <source>
        <dbReference type="Google" id="ProtNLM"/>
    </source>
</evidence>